<evidence type="ECO:0000256" key="2">
    <source>
        <dbReference type="ARBA" id="ARBA00004496"/>
    </source>
</evidence>
<evidence type="ECO:0000256" key="3">
    <source>
        <dbReference type="ARBA" id="ARBA00005043"/>
    </source>
</evidence>
<evidence type="ECO:0000256" key="4">
    <source>
        <dbReference type="ARBA" id="ARBA00009567"/>
    </source>
</evidence>
<sequence>MLKNYLTAFPPTKFVIIEDTVNERGEQFVEYLLNNHSDKPQTSVHYFVFQEPFARAKARLAHKPVNLYDYVSNPSGWNGEEKMDFANAIKRVCEVNGAIFIDSLVHVIYSLGLGETYALFNALRKCGVQQQIVTVLHKDLLDVSVNASQLFRNLSTLFLNILPESQSDKRNNRVEYVYIKPGGKVFKEIEEYCFQIKGNLVTKKIEKLDPKKLVSSQLDPELLATFKIGLSTEERQIRDERRGEILPYLPKSDDPKEGRITYKFDETDDWDEEDPDDDLDI</sequence>
<evidence type="ECO:0000256" key="6">
    <source>
        <dbReference type="ARBA" id="ARBA00022490"/>
    </source>
</evidence>
<comment type="pathway">
    <text evidence="3">tRNA modification; 5-methoxycarbonylmethyl-2-thiouridine-tRNA biosynthesis.</text>
</comment>
<dbReference type="GO" id="GO:0000049">
    <property type="term" value="F:tRNA binding"/>
    <property type="evidence" value="ECO:0007669"/>
    <property type="project" value="TreeGrafter"/>
</dbReference>
<evidence type="ECO:0000256" key="9">
    <source>
        <dbReference type="SAM" id="MobiDB-lite"/>
    </source>
</evidence>
<dbReference type="InterPro" id="IPR019519">
    <property type="entry name" value="Elp5"/>
</dbReference>
<evidence type="ECO:0000313" key="11">
    <source>
        <dbReference type="Proteomes" id="UP001153712"/>
    </source>
</evidence>
<comment type="similarity">
    <text evidence="4">Belongs to the ELP5 family.</text>
</comment>
<dbReference type="OrthoDB" id="166907at2759"/>
<dbReference type="AlphaFoldDB" id="A0A9N9TNU1"/>
<evidence type="ECO:0000256" key="8">
    <source>
        <dbReference type="ARBA" id="ARBA00023242"/>
    </source>
</evidence>
<evidence type="ECO:0000313" key="10">
    <source>
        <dbReference type="EMBL" id="CAG9857469.1"/>
    </source>
</evidence>
<evidence type="ECO:0000256" key="1">
    <source>
        <dbReference type="ARBA" id="ARBA00004123"/>
    </source>
</evidence>
<keyword evidence="11" id="KW-1185">Reference proteome</keyword>
<evidence type="ECO:0000256" key="7">
    <source>
        <dbReference type="ARBA" id="ARBA00022694"/>
    </source>
</evidence>
<dbReference type="GO" id="GO:0002098">
    <property type="term" value="P:tRNA wobble uridine modification"/>
    <property type="evidence" value="ECO:0007669"/>
    <property type="project" value="InterPro"/>
</dbReference>
<keyword evidence="7" id="KW-0819">tRNA processing</keyword>
<organism evidence="10 11">
    <name type="scientific">Phyllotreta striolata</name>
    <name type="common">Striped flea beetle</name>
    <name type="synonym">Crioceris striolata</name>
    <dbReference type="NCBI Taxonomy" id="444603"/>
    <lineage>
        <taxon>Eukaryota</taxon>
        <taxon>Metazoa</taxon>
        <taxon>Ecdysozoa</taxon>
        <taxon>Arthropoda</taxon>
        <taxon>Hexapoda</taxon>
        <taxon>Insecta</taxon>
        <taxon>Pterygota</taxon>
        <taxon>Neoptera</taxon>
        <taxon>Endopterygota</taxon>
        <taxon>Coleoptera</taxon>
        <taxon>Polyphaga</taxon>
        <taxon>Cucujiformia</taxon>
        <taxon>Chrysomeloidea</taxon>
        <taxon>Chrysomelidae</taxon>
        <taxon>Galerucinae</taxon>
        <taxon>Alticini</taxon>
        <taxon>Phyllotreta</taxon>
    </lineage>
</organism>
<dbReference type="GO" id="GO:0033588">
    <property type="term" value="C:elongator holoenzyme complex"/>
    <property type="evidence" value="ECO:0007669"/>
    <property type="project" value="InterPro"/>
</dbReference>
<reference evidence="10" key="1">
    <citation type="submission" date="2022-01" db="EMBL/GenBank/DDBJ databases">
        <authorList>
            <person name="King R."/>
        </authorList>
    </citation>
    <scope>NUCLEOTIDE SEQUENCE</scope>
</reference>
<dbReference type="Proteomes" id="UP001153712">
    <property type="component" value="Chromosome 14"/>
</dbReference>
<keyword evidence="8" id="KW-0539">Nucleus</keyword>
<feature type="compositionally biased region" description="Basic and acidic residues" evidence="9">
    <location>
        <begin position="251"/>
        <end position="265"/>
    </location>
</feature>
<protein>
    <recommendedName>
        <fullName evidence="5">Elongator complex protein 5</fullName>
    </recommendedName>
</protein>
<name>A0A9N9TNU1_PHYSR</name>
<dbReference type="GO" id="GO:0005634">
    <property type="term" value="C:nucleus"/>
    <property type="evidence" value="ECO:0007669"/>
    <property type="project" value="UniProtKB-SubCell"/>
</dbReference>
<proteinExistence type="inferred from homology"/>
<evidence type="ECO:0000256" key="5">
    <source>
        <dbReference type="ARBA" id="ARBA00020264"/>
    </source>
</evidence>
<accession>A0A9N9TNU1</accession>
<dbReference type="PANTHER" id="PTHR15641">
    <property type="entry name" value="ELONGATOR COMPLEX PROTEIN 5"/>
    <property type="match status" value="1"/>
</dbReference>
<dbReference type="GO" id="GO:0005829">
    <property type="term" value="C:cytosol"/>
    <property type="evidence" value="ECO:0007669"/>
    <property type="project" value="TreeGrafter"/>
</dbReference>
<feature type="region of interest" description="Disordered" evidence="9">
    <location>
        <begin position="241"/>
        <end position="281"/>
    </location>
</feature>
<feature type="compositionally biased region" description="Acidic residues" evidence="9">
    <location>
        <begin position="266"/>
        <end position="281"/>
    </location>
</feature>
<gene>
    <name evidence="10" type="ORF">PHYEVI_LOCUS3874</name>
</gene>
<keyword evidence="6" id="KW-0963">Cytoplasm</keyword>
<dbReference type="EMBL" id="OU900107">
    <property type="protein sequence ID" value="CAG9857469.1"/>
    <property type="molecule type" value="Genomic_DNA"/>
</dbReference>
<dbReference type="PANTHER" id="PTHR15641:SF1">
    <property type="entry name" value="ELONGATOR COMPLEX PROTEIN 5"/>
    <property type="match status" value="1"/>
</dbReference>
<comment type="subcellular location">
    <subcellularLocation>
        <location evidence="2">Cytoplasm</location>
    </subcellularLocation>
    <subcellularLocation>
        <location evidence="1">Nucleus</location>
    </subcellularLocation>
</comment>